<keyword evidence="7" id="KW-0009">Actin-binding</keyword>
<dbReference type="GO" id="GO:0005524">
    <property type="term" value="F:ATP binding"/>
    <property type="evidence" value="ECO:0007669"/>
    <property type="project" value="InterPro"/>
</dbReference>
<evidence type="ECO:0000313" key="10">
    <source>
        <dbReference type="Proteomes" id="UP000663868"/>
    </source>
</evidence>
<gene>
    <name evidence="9" type="ORF">KXQ929_LOCUS53180</name>
</gene>
<dbReference type="GO" id="GO:0042995">
    <property type="term" value="C:cell projection"/>
    <property type="evidence" value="ECO:0007669"/>
    <property type="project" value="UniProtKB-SubCell"/>
</dbReference>
<dbReference type="Gene3D" id="1.20.120.720">
    <property type="entry name" value="Myosin VI head, motor domain, U50 subdomain"/>
    <property type="match status" value="1"/>
</dbReference>
<comment type="caution">
    <text evidence="7">Lacks conserved residue(s) required for the propagation of feature annotation.</text>
</comment>
<dbReference type="GO" id="GO:0016459">
    <property type="term" value="C:myosin complex"/>
    <property type="evidence" value="ECO:0007669"/>
    <property type="project" value="UniProtKB-KW"/>
</dbReference>
<evidence type="ECO:0000313" key="9">
    <source>
        <dbReference type="EMBL" id="CAF4437696.1"/>
    </source>
</evidence>
<dbReference type="InterPro" id="IPR001609">
    <property type="entry name" value="Myosin_head_motor_dom-like"/>
</dbReference>
<dbReference type="PANTHER" id="PTHR46256:SF3">
    <property type="entry name" value="MYOSIN MOTOR DOMAIN-CONTAINING PROTEIN"/>
    <property type="match status" value="1"/>
</dbReference>
<evidence type="ECO:0000256" key="2">
    <source>
        <dbReference type="ARBA" id="ARBA00004316"/>
    </source>
</evidence>
<dbReference type="GO" id="GO:0003779">
    <property type="term" value="F:actin binding"/>
    <property type="evidence" value="ECO:0007669"/>
    <property type="project" value="UniProtKB-KW"/>
</dbReference>
<evidence type="ECO:0000256" key="6">
    <source>
        <dbReference type="ARBA" id="ARBA00023273"/>
    </source>
</evidence>
<keyword evidence="7" id="KW-0518">Myosin</keyword>
<comment type="subcellular location">
    <subcellularLocation>
        <location evidence="2">Cell projection</location>
    </subcellularLocation>
    <subcellularLocation>
        <location evidence="1">Cytoplasm</location>
        <location evidence="1">Cytoskeleton</location>
    </subcellularLocation>
</comment>
<keyword evidence="5" id="KW-0206">Cytoskeleton</keyword>
<dbReference type="SUPFAM" id="SSF52540">
    <property type="entry name" value="P-loop containing nucleoside triphosphate hydrolases"/>
    <property type="match status" value="1"/>
</dbReference>
<keyword evidence="3" id="KW-0963">Cytoplasm</keyword>
<reference evidence="9" key="1">
    <citation type="submission" date="2021-02" db="EMBL/GenBank/DDBJ databases">
        <authorList>
            <person name="Nowell W R."/>
        </authorList>
    </citation>
    <scope>NUCLEOTIDE SEQUENCE</scope>
</reference>
<dbReference type="GO" id="GO:0030832">
    <property type="term" value="P:regulation of actin filament length"/>
    <property type="evidence" value="ECO:0007669"/>
    <property type="project" value="TreeGrafter"/>
</dbReference>
<evidence type="ECO:0000259" key="8">
    <source>
        <dbReference type="PROSITE" id="PS51456"/>
    </source>
</evidence>
<dbReference type="PANTHER" id="PTHR46256">
    <property type="entry name" value="AGAP011099-PA"/>
    <property type="match status" value="1"/>
</dbReference>
<dbReference type="PROSITE" id="PS51456">
    <property type="entry name" value="MYOSIN_MOTOR"/>
    <property type="match status" value="1"/>
</dbReference>
<evidence type="ECO:0000256" key="4">
    <source>
        <dbReference type="ARBA" id="ARBA00022737"/>
    </source>
</evidence>
<dbReference type="EMBL" id="CAJOBB010029553">
    <property type="protein sequence ID" value="CAF4437696.1"/>
    <property type="molecule type" value="Genomic_DNA"/>
</dbReference>
<dbReference type="Pfam" id="PF00063">
    <property type="entry name" value="Myosin_head"/>
    <property type="match status" value="1"/>
</dbReference>
<evidence type="ECO:0000256" key="5">
    <source>
        <dbReference type="ARBA" id="ARBA00023212"/>
    </source>
</evidence>
<name>A0A820RI49_9BILA</name>
<feature type="domain" description="Myosin motor" evidence="8">
    <location>
        <begin position="1"/>
        <end position="56"/>
    </location>
</feature>
<evidence type="ECO:0000256" key="1">
    <source>
        <dbReference type="ARBA" id="ARBA00004245"/>
    </source>
</evidence>
<proteinExistence type="inferred from homology"/>
<protein>
    <recommendedName>
        <fullName evidence="8">Myosin motor domain-containing protein</fullName>
    </recommendedName>
</protein>
<dbReference type="InterPro" id="IPR052409">
    <property type="entry name" value="Myosin-III_kinase_activity"/>
</dbReference>
<dbReference type="Proteomes" id="UP000663868">
    <property type="component" value="Unassembled WGS sequence"/>
</dbReference>
<comment type="similarity">
    <text evidence="7">Belongs to the TRAFAC class myosin-kinesin ATPase superfamily. Myosin family.</text>
</comment>
<dbReference type="InterPro" id="IPR027417">
    <property type="entry name" value="P-loop_NTPase"/>
</dbReference>
<dbReference type="GO" id="GO:0000146">
    <property type="term" value="F:microfilament motor activity"/>
    <property type="evidence" value="ECO:0007669"/>
    <property type="project" value="TreeGrafter"/>
</dbReference>
<sequence length="56" mass="6426">MALISTFSTTKGERVISLKNSDQANDCRDALAKALYERLFSWIVKQINTLLQPNRR</sequence>
<evidence type="ECO:0000256" key="7">
    <source>
        <dbReference type="PROSITE-ProRule" id="PRU00782"/>
    </source>
</evidence>
<accession>A0A820RI49</accession>
<evidence type="ECO:0000256" key="3">
    <source>
        <dbReference type="ARBA" id="ARBA00022490"/>
    </source>
</evidence>
<organism evidence="9 10">
    <name type="scientific">Adineta steineri</name>
    <dbReference type="NCBI Taxonomy" id="433720"/>
    <lineage>
        <taxon>Eukaryota</taxon>
        <taxon>Metazoa</taxon>
        <taxon>Spiralia</taxon>
        <taxon>Gnathifera</taxon>
        <taxon>Rotifera</taxon>
        <taxon>Eurotatoria</taxon>
        <taxon>Bdelloidea</taxon>
        <taxon>Adinetida</taxon>
        <taxon>Adinetidae</taxon>
        <taxon>Adineta</taxon>
    </lineage>
</organism>
<comment type="caution">
    <text evidence="9">The sequence shown here is derived from an EMBL/GenBank/DDBJ whole genome shotgun (WGS) entry which is preliminary data.</text>
</comment>
<keyword evidence="7" id="KW-0505">Motor protein</keyword>
<dbReference type="AlphaFoldDB" id="A0A820RI49"/>
<keyword evidence="4" id="KW-0677">Repeat</keyword>
<dbReference type="GO" id="GO:0004674">
    <property type="term" value="F:protein serine/threonine kinase activity"/>
    <property type="evidence" value="ECO:0007669"/>
    <property type="project" value="TreeGrafter"/>
</dbReference>
<keyword evidence="6" id="KW-0966">Cell projection</keyword>
<feature type="non-terminal residue" evidence="9">
    <location>
        <position position="1"/>
    </location>
</feature>